<keyword evidence="5" id="KW-1185">Reference proteome</keyword>
<dbReference type="EMBL" id="BNCD01000002">
    <property type="protein sequence ID" value="GHH72790.1"/>
    <property type="molecule type" value="Genomic_DNA"/>
</dbReference>
<feature type="region of interest" description="Disordered" evidence="2">
    <location>
        <begin position="1"/>
        <end position="33"/>
    </location>
</feature>
<reference evidence="4" key="2">
    <citation type="submission" date="2020-09" db="EMBL/GenBank/DDBJ databases">
        <authorList>
            <person name="Sun Q."/>
            <person name="Ohkuma M."/>
        </authorList>
    </citation>
    <scope>NUCLEOTIDE SEQUENCE</scope>
    <source>
        <strain evidence="4">JCM 5069</strain>
    </source>
</reference>
<evidence type="ECO:0000313" key="5">
    <source>
        <dbReference type="Proteomes" id="UP000603708"/>
    </source>
</evidence>
<protein>
    <recommendedName>
        <fullName evidence="3">Histidine kinase/HSP90-like ATPase domain-containing protein</fullName>
    </recommendedName>
</protein>
<proteinExistence type="predicted"/>
<sequence>MVERVSDGVNDVTEAEVQADSSPGAPGGRGVRSTSIAQARDLARRRLRGLDKQLVDDCLLVVSELVTNAIRHGGGLVHLDVITQPGHVTVSVQDRSSALPTSAAPTGQWLPGGYGWPMVCRLAKQVTINQLEGGGKAIHVSIAR</sequence>
<comment type="caution">
    <text evidence="4">The sequence shown here is derived from an EMBL/GenBank/DDBJ whole genome shotgun (WGS) entry which is preliminary data.</text>
</comment>
<dbReference type="PANTHER" id="PTHR35526:SF3">
    <property type="entry name" value="ANTI-SIGMA-F FACTOR RSBW"/>
    <property type="match status" value="1"/>
</dbReference>
<feature type="domain" description="Histidine kinase/HSP90-like ATPase" evidence="3">
    <location>
        <begin position="35"/>
        <end position="140"/>
    </location>
</feature>
<evidence type="ECO:0000259" key="3">
    <source>
        <dbReference type="Pfam" id="PF13581"/>
    </source>
</evidence>
<keyword evidence="1" id="KW-0723">Serine/threonine-protein kinase</keyword>
<dbReference type="CDD" id="cd16936">
    <property type="entry name" value="HATPase_RsbW-like"/>
    <property type="match status" value="1"/>
</dbReference>
<dbReference type="InterPro" id="IPR003594">
    <property type="entry name" value="HATPase_dom"/>
</dbReference>
<dbReference type="Gene3D" id="3.30.565.10">
    <property type="entry name" value="Histidine kinase-like ATPase, C-terminal domain"/>
    <property type="match status" value="1"/>
</dbReference>
<dbReference type="InterPro" id="IPR050267">
    <property type="entry name" value="Anti-sigma-factor_SerPK"/>
</dbReference>
<organism evidence="4 5">
    <name type="scientific">Streptomyces sulfonofaciens</name>
    <dbReference type="NCBI Taxonomy" id="68272"/>
    <lineage>
        <taxon>Bacteria</taxon>
        <taxon>Bacillati</taxon>
        <taxon>Actinomycetota</taxon>
        <taxon>Actinomycetes</taxon>
        <taxon>Kitasatosporales</taxon>
        <taxon>Streptomycetaceae</taxon>
        <taxon>Streptomyces</taxon>
    </lineage>
</organism>
<keyword evidence="1" id="KW-0808">Transferase</keyword>
<dbReference type="Proteomes" id="UP000603708">
    <property type="component" value="Unassembled WGS sequence"/>
</dbReference>
<gene>
    <name evidence="4" type="ORF">GCM10018793_10370</name>
</gene>
<dbReference type="PANTHER" id="PTHR35526">
    <property type="entry name" value="ANTI-SIGMA-F FACTOR RSBW-RELATED"/>
    <property type="match status" value="1"/>
</dbReference>
<keyword evidence="1" id="KW-0418">Kinase</keyword>
<reference evidence="4" key="1">
    <citation type="journal article" date="2014" name="Int. J. Syst. Evol. Microbiol.">
        <title>Complete genome sequence of Corynebacterium casei LMG S-19264T (=DSM 44701T), isolated from a smear-ripened cheese.</title>
        <authorList>
            <consortium name="US DOE Joint Genome Institute (JGI-PGF)"/>
            <person name="Walter F."/>
            <person name="Albersmeier A."/>
            <person name="Kalinowski J."/>
            <person name="Ruckert C."/>
        </authorList>
    </citation>
    <scope>NUCLEOTIDE SEQUENCE</scope>
    <source>
        <strain evidence="4">JCM 5069</strain>
    </source>
</reference>
<evidence type="ECO:0000313" key="4">
    <source>
        <dbReference type="EMBL" id="GHH72790.1"/>
    </source>
</evidence>
<name>A0A919KTQ4_9ACTN</name>
<dbReference type="Pfam" id="PF13581">
    <property type="entry name" value="HATPase_c_2"/>
    <property type="match status" value="1"/>
</dbReference>
<dbReference type="InterPro" id="IPR036890">
    <property type="entry name" value="HATPase_C_sf"/>
</dbReference>
<evidence type="ECO:0000256" key="1">
    <source>
        <dbReference type="ARBA" id="ARBA00022527"/>
    </source>
</evidence>
<accession>A0A919KTQ4</accession>
<dbReference type="GO" id="GO:0004674">
    <property type="term" value="F:protein serine/threonine kinase activity"/>
    <property type="evidence" value="ECO:0007669"/>
    <property type="project" value="UniProtKB-KW"/>
</dbReference>
<evidence type="ECO:0000256" key="2">
    <source>
        <dbReference type="SAM" id="MobiDB-lite"/>
    </source>
</evidence>
<dbReference type="SUPFAM" id="SSF55874">
    <property type="entry name" value="ATPase domain of HSP90 chaperone/DNA topoisomerase II/histidine kinase"/>
    <property type="match status" value="1"/>
</dbReference>
<dbReference type="AlphaFoldDB" id="A0A919KTQ4"/>